<dbReference type="Pfam" id="PF04073">
    <property type="entry name" value="tRNA_edit"/>
    <property type="match status" value="1"/>
</dbReference>
<evidence type="ECO:0000256" key="5">
    <source>
        <dbReference type="ARBA" id="ARBA00022741"/>
    </source>
</evidence>
<dbReference type="InterPro" id="IPR036754">
    <property type="entry name" value="YbaK/aa-tRNA-synt-asso_dom_sf"/>
</dbReference>
<dbReference type="InterPro" id="IPR006195">
    <property type="entry name" value="aa-tRNA-synth_II"/>
</dbReference>
<dbReference type="InterPro" id="IPR045864">
    <property type="entry name" value="aa-tRNA-synth_II/BPL/LPL"/>
</dbReference>
<sequence>MRLSQFWLTTQKETPADAEVVSHQLMLRAGMIRQAALGIYSWLPLGLRVLRKVEQIIREEMNRAGSLEILMPSAQPAELWQESGRWQAYGPELQRFIDRHEREYCLGPTHEEVVTDLMRRDLSSYKQLPLNVYQIQTKFRDEIRPRFGVMRGREFLMKDAYSFHLDEASLQDTYQTMFDAYCRIFERLGLDYRPVLADNGSIGGTGSHEFHVLAATGEDAIVFSTNGNYAANIEKAEAQRPAQTRPAPSAAMEKRETPHCKTIAALVEGYGVPIERTIKTLMVAGAEGGVVALIIRGDHELNAIKAEHLPEVAAPLRMAEEAEIRAAMGAGAGSLGPIGVKVPMIVDYDAAMIADFAAGANEDGYHYFNINWERDVPLPKVADLRNVVEGDIAPDGSGTLAIRRGIEVGHIFQLGKKYSEAMELKIQLEDGSSATPLMGCYGIGVTRVVAAAIEQNHDERGIIWPQAIAPFMVAILPLNAAKSPEVQRAAEALYAQLRQAGVDVALDDRGKRPGVMFADMDLIGIPERIVISDKTLANGEVEYKHRRSESAEMVPLDAILARLTQA</sequence>
<dbReference type="GO" id="GO:0004827">
    <property type="term" value="F:proline-tRNA ligase activity"/>
    <property type="evidence" value="ECO:0007669"/>
    <property type="project" value="UniProtKB-UniRule"/>
</dbReference>
<evidence type="ECO:0000256" key="8">
    <source>
        <dbReference type="ARBA" id="ARBA00023146"/>
    </source>
</evidence>
<evidence type="ECO:0000256" key="2">
    <source>
        <dbReference type="ARBA" id="ARBA00011738"/>
    </source>
</evidence>
<comment type="subunit">
    <text evidence="2 10">Homodimer.</text>
</comment>
<dbReference type="NCBIfam" id="TIGR00409">
    <property type="entry name" value="proS_fam_II"/>
    <property type="match status" value="1"/>
</dbReference>
<proteinExistence type="inferred from homology"/>
<dbReference type="Gene3D" id="3.40.50.800">
    <property type="entry name" value="Anticodon-binding domain"/>
    <property type="match status" value="1"/>
</dbReference>
<dbReference type="Pfam" id="PF00587">
    <property type="entry name" value="tRNA-synt_2b"/>
    <property type="match status" value="1"/>
</dbReference>
<keyword evidence="5 10" id="KW-0547">Nucleotide-binding</keyword>
<dbReference type="InterPro" id="IPR004500">
    <property type="entry name" value="Pro-tRNA-synth_IIa_bac-type"/>
</dbReference>
<dbReference type="EMBL" id="UFUW01000001">
    <property type="protein sequence ID" value="SUX18341.1"/>
    <property type="molecule type" value="Genomic_DNA"/>
</dbReference>
<protein>
    <recommendedName>
        <fullName evidence="10">Proline--tRNA ligase</fullName>
        <ecNumber evidence="10">6.1.1.15</ecNumber>
    </recommendedName>
    <alternativeName>
        <fullName evidence="10">Prolyl-tRNA synthetase</fullName>
        <shortName evidence="10">ProRS</shortName>
    </alternativeName>
</protein>
<comment type="similarity">
    <text evidence="10">Belongs to the class-II aminoacyl-tRNA synthetase family. ProS type 1 subfamily.</text>
</comment>
<dbReference type="InterPro" id="IPR050062">
    <property type="entry name" value="Pro-tRNA_synthetase"/>
</dbReference>
<dbReference type="InterPro" id="IPR002314">
    <property type="entry name" value="aa-tRNA-synt_IIb"/>
</dbReference>
<dbReference type="PANTHER" id="PTHR42753">
    <property type="entry name" value="MITOCHONDRIAL RIBOSOME PROTEIN L39/PROLYL-TRNA LIGASE FAMILY MEMBER"/>
    <property type="match status" value="1"/>
</dbReference>
<evidence type="ECO:0000259" key="11">
    <source>
        <dbReference type="PROSITE" id="PS50862"/>
    </source>
</evidence>
<dbReference type="SUPFAM" id="SSF55681">
    <property type="entry name" value="Class II aaRS and biotin synthetases"/>
    <property type="match status" value="1"/>
</dbReference>
<evidence type="ECO:0000256" key="4">
    <source>
        <dbReference type="ARBA" id="ARBA00022598"/>
    </source>
</evidence>
<evidence type="ECO:0000256" key="1">
    <source>
        <dbReference type="ARBA" id="ARBA00004496"/>
    </source>
</evidence>
<dbReference type="RefSeq" id="WP_115610572.1">
    <property type="nucleotide sequence ID" value="NZ_UFUW01000001.1"/>
</dbReference>
<accession>A0A381DYE2</accession>
<dbReference type="EC" id="6.1.1.15" evidence="10"/>
<dbReference type="InterPro" id="IPR044140">
    <property type="entry name" value="ProRS_anticodon_short"/>
</dbReference>
<organism evidence="12 13">
    <name type="scientific">Cardiobacterium valvarum</name>
    <dbReference type="NCBI Taxonomy" id="194702"/>
    <lineage>
        <taxon>Bacteria</taxon>
        <taxon>Pseudomonadati</taxon>
        <taxon>Pseudomonadota</taxon>
        <taxon>Gammaproteobacteria</taxon>
        <taxon>Cardiobacteriales</taxon>
        <taxon>Cardiobacteriaceae</taxon>
        <taxon>Cardiobacterium</taxon>
    </lineage>
</organism>
<evidence type="ECO:0000256" key="9">
    <source>
        <dbReference type="ARBA" id="ARBA00047671"/>
    </source>
</evidence>
<comment type="subcellular location">
    <subcellularLocation>
        <location evidence="1 10">Cytoplasm</location>
    </subcellularLocation>
</comment>
<dbReference type="PIRSF" id="PIRSF001535">
    <property type="entry name" value="ProRS_1"/>
    <property type="match status" value="1"/>
</dbReference>
<dbReference type="InterPro" id="IPR002316">
    <property type="entry name" value="Pro-tRNA-ligase_IIa"/>
</dbReference>
<dbReference type="CDD" id="cd04334">
    <property type="entry name" value="ProRS-INS"/>
    <property type="match status" value="1"/>
</dbReference>
<dbReference type="SUPFAM" id="SSF52954">
    <property type="entry name" value="Class II aaRS ABD-related"/>
    <property type="match status" value="1"/>
</dbReference>
<dbReference type="InterPro" id="IPR023717">
    <property type="entry name" value="Pro-tRNA-Synthase_IIa_type1"/>
</dbReference>
<dbReference type="GO" id="GO:0002161">
    <property type="term" value="F:aminoacyl-tRNA deacylase activity"/>
    <property type="evidence" value="ECO:0007669"/>
    <property type="project" value="InterPro"/>
</dbReference>
<reference evidence="12 13" key="1">
    <citation type="submission" date="2018-06" db="EMBL/GenBank/DDBJ databases">
        <authorList>
            <consortium name="Pathogen Informatics"/>
            <person name="Doyle S."/>
        </authorList>
    </citation>
    <scope>NUCLEOTIDE SEQUENCE [LARGE SCALE GENOMIC DNA]</scope>
    <source>
        <strain evidence="12 13">NCTC13294</strain>
    </source>
</reference>
<comment type="function">
    <text evidence="10">Catalyzes the attachment of proline to tRNA(Pro) in a two-step reaction: proline is first activated by ATP to form Pro-AMP and then transferred to the acceptor end of tRNA(Pro). As ProRS can inadvertently accommodate and process non-cognate amino acids such as alanine and cysteine, to avoid such errors it has two additional distinct editing activities against alanine. One activity is designated as 'pretransfer' editing and involves the tRNA(Pro)-independent hydrolysis of activated Ala-AMP. The other activity is designated 'posttransfer' editing and involves deacylation of mischarged Ala-tRNA(Pro). The misacylated Cys-tRNA(Pro) is not edited by ProRS.</text>
</comment>
<comment type="domain">
    <text evidence="10">Consists of three domains: the N-terminal catalytic domain, the editing domain and the C-terminal anticodon-binding domain.</text>
</comment>
<dbReference type="Pfam" id="PF03129">
    <property type="entry name" value="HGTP_anticodon"/>
    <property type="match status" value="1"/>
</dbReference>
<keyword evidence="8 10" id="KW-0030">Aminoacyl-tRNA synthetase</keyword>
<dbReference type="InterPro" id="IPR033730">
    <property type="entry name" value="ProRS_core_prok"/>
</dbReference>
<keyword evidence="7 10" id="KW-0648">Protein biosynthesis</keyword>
<dbReference type="GO" id="GO:0005829">
    <property type="term" value="C:cytosol"/>
    <property type="evidence" value="ECO:0007669"/>
    <property type="project" value="TreeGrafter"/>
</dbReference>
<dbReference type="SUPFAM" id="SSF55826">
    <property type="entry name" value="YbaK/ProRS associated domain"/>
    <property type="match status" value="1"/>
</dbReference>
<gene>
    <name evidence="10 12" type="primary">proS</name>
    <name evidence="12" type="ORF">NCTC13294_00248</name>
</gene>
<dbReference type="NCBIfam" id="NF006625">
    <property type="entry name" value="PRK09194.1"/>
    <property type="match status" value="1"/>
</dbReference>
<name>A0A381DYE2_9GAMM</name>
<dbReference type="InterPro" id="IPR036621">
    <property type="entry name" value="Anticodon-bd_dom_sf"/>
</dbReference>
<keyword evidence="13" id="KW-1185">Reference proteome</keyword>
<evidence type="ECO:0000256" key="7">
    <source>
        <dbReference type="ARBA" id="ARBA00022917"/>
    </source>
</evidence>
<feature type="domain" description="Aminoacyl-transfer RNA synthetases class-II family profile" evidence="11">
    <location>
        <begin position="33"/>
        <end position="465"/>
    </location>
</feature>
<dbReference type="PRINTS" id="PR01046">
    <property type="entry name" value="TRNASYNTHPRO"/>
</dbReference>
<dbReference type="Gene3D" id="3.30.930.10">
    <property type="entry name" value="Bira Bifunctional Protein, Domain 2"/>
    <property type="match status" value="2"/>
</dbReference>
<evidence type="ECO:0000313" key="12">
    <source>
        <dbReference type="EMBL" id="SUX18341.1"/>
    </source>
</evidence>
<dbReference type="OrthoDB" id="9809052at2"/>
<dbReference type="AlphaFoldDB" id="A0A381DYE2"/>
<dbReference type="InterPro" id="IPR004154">
    <property type="entry name" value="Anticodon-bd"/>
</dbReference>
<evidence type="ECO:0000256" key="3">
    <source>
        <dbReference type="ARBA" id="ARBA00022490"/>
    </source>
</evidence>
<dbReference type="Proteomes" id="UP000254572">
    <property type="component" value="Unassembled WGS sequence"/>
</dbReference>
<dbReference type="PANTHER" id="PTHR42753:SF2">
    <property type="entry name" value="PROLINE--TRNA LIGASE"/>
    <property type="match status" value="1"/>
</dbReference>
<keyword evidence="3 10" id="KW-0963">Cytoplasm</keyword>
<dbReference type="PROSITE" id="PS50862">
    <property type="entry name" value="AA_TRNA_LIGASE_II"/>
    <property type="match status" value="1"/>
</dbReference>
<keyword evidence="4 10" id="KW-0436">Ligase</keyword>
<dbReference type="HAMAP" id="MF_01569">
    <property type="entry name" value="Pro_tRNA_synth_type1"/>
    <property type="match status" value="1"/>
</dbReference>
<dbReference type="CDD" id="cd00861">
    <property type="entry name" value="ProRS_anticodon_short"/>
    <property type="match status" value="1"/>
</dbReference>
<dbReference type="CDD" id="cd00779">
    <property type="entry name" value="ProRS_core_prok"/>
    <property type="match status" value="1"/>
</dbReference>
<dbReference type="GO" id="GO:0005524">
    <property type="term" value="F:ATP binding"/>
    <property type="evidence" value="ECO:0007669"/>
    <property type="project" value="UniProtKB-UniRule"/>
</dbReference>
<dbReference type="FunFam" id="3.30.930.10:FF:000043">
    <property type="entry name" value="Proline--tRNA ligase"/>
    <property type="match status" value="1"/>
</dbReference>
<evidence type="ECO:0000313" key="13">
    <source>
        <dbReference type="Proteomes" id="UP000254572"/>
    </source>
</evidence>
<dbReference type="GO" id="GO:0006433">
    <property type="term" value="P:prolyl-tRNA aminoacylation"/>
    <property type="evidence" value="ECO:0007669"/>
    <property type="project" value="UniProtKB-UniRule"/>
</dbReference>
<evidence type="ECO:0000256" key="10">
    <source>
        <dbReference type="HAMAP-Rule" id="MF_01569"/>
    </source>
</evidence>
<evidence type="ECO:0000256" key="6">
    <source>
        <dbReference type="ARBA" id="ARBA00022840"/>
    </source>
</evidence>
<keyword evidence="6 10" id="KW-0067">ATP-binding</keyword>
<dbReference type="InterPro" id="IPR007214">
    <property type="entry name" value="YbaK/aa-tRNA-synth-assoc-dom"/>
</dbReference>
<comment type="catalytic activity">
    <reaction evidence="9 10">
        <text>tRNA(Pro) + L-proline + ATP = L-prolyl-tRNA(Pro) + AMP + diphosphate</text>
        <dbReference type="Rhea" id="RHEA:14305"/>
        <dbReference type="Rhea" id="RHEA-COMP:9700"/>
        <dbReference type="Rhea" id="RHEA-COMP:9702"/>
        <dbReference type="ChEBI" id="CHEBI:30616"/>
        <dbReference type="ChEBI" id="CHEBI:33019"/>
        <dbReference type="ChEBI" id="CHEBI:60039"/>
        <dbReference type="ChEBI" id="CHEBI:78442"/>
        <dbReference type="ChEBI" id="CHEBI:78532"/>
        <dbReference type="ChEBI" id="CHEBI:456215"/>
        <dbReference type="EC" id="6.1.1.15"/>
    </reaction>
</comment>